<evidence type="ECO:0000256" key="3">
    <source>
        <dbReference type="ARBA" id="ARBA00022448"/>
    </source>
</evidence>
<keyword evidence="6 8" id="KW-1133">Transmembrane helix</keyword>
<comment type="similarity">
    <text evidence="2">Belongs to the CPA3 antiporters (TC 2.A.63) subunit F family.</text>
</comment>
<evidence type="ECO:0000256" key="4">
    <source>
        <dbReference type="ARBA" id="ARBA00022475"/>
    </source>
</evidence>
<feature type="transmembrane region" description="Helical" evidence="8">
    <location>
        <begin position="6"/>
        <end position="27"/>
    </location>
</feature>
<comment type="subcellular location">
    <subcellularLocation>
        <location evidence="1">Cell membrane</location>
        <topology evidence="1">Multi-pass membrane protein</topology>
    </subcellularLocation>
</comment>
<organism evidence="9">
    <name type="scientific">uncultured bacterium Contigcl_6</name>
    <dbReference type="NCBI Taxonomy" id="1393676"/>
    <lineage>
        <taxon>Bacteria</taxon>
        <taxon>environmental samples</taxon>
    </lineage>
</organism>
<proteinExistence type="inferred from homology"/>
<dbReference type="GO" id="GO:0015385">
    <property type="term" value="F:sodium:proton antiporter activity"/>
    <property type="evidence" value="ECO:0007669"/>
    <property type="project" value="TreeGrafter"/>
</dbReference>
<dbReference type="GO" id="GO:0005886">
    <property type="term" value="C:plasma membrane"/>
    <property type="evidence" value="ECO:0007669"/>
    <property type="project" value="UniProtKB-SubCell"/>
</dbReference>
<keyword evidence="5 8" id="KW-0812">Transmembrane</keyword>
<name>W0FPR1_9BACT</name>
<evidence type="ECO:0000256" key="6">
    <source>
        <dbReference type="ARBA" id="ARBA00022989"/>
    </source>
</evidence>
<evidence type="ECO:0000256" key="1">
    <source>
        <dbReference type="ARBA" id="ARBA00004651"/>
    </source>
</evidence>
<keyword evidence="4" id="KW-1003">Cell membrane</keyword>
<sequence>MTVDQAYRILYVIAAAVIGGLLVFVFLRTVLGPRIADRVVAVNLTGTLVTLLICVLAYLMAEDYLVDISLIYTTLSFLAVVLLTKIYMGVYRQKRHREKTGGEDAHDA</sequence>
<accession>W0FPR1</accession>
<dbReference type="PANTHER" id="PTHR34702">
    <property type="entry name" value="NA(+)/H(+) ANTIPORTER SUBUNIT F1"/>
    <property type="match status" value="1"/>
</dbReference>
<evidence type="ECO:0000313" key="9">
    <source>
        <dbReference type="EMBL" id="AHF25474.1"/>
    </source>
</evidence>
<keyword evidence="7 8" id="KW-0472">Membrane</keyword>
<feature type="transmembrane region" description="Helical" evidence="8">
    <location>
        <begin position="71"/>
        <end position="90"/>
    </location>
</feature>
<evidence type="ECO:0000256" key="5">
    <source>
        <dbReference type="ARBA" id="ARBA00022692"/>
    </source>
</evidence>
<evidence type="ECO:0000256" key="2">
    <source>
        <dbReference type="ARBA" id="ARBA00009212"/>
    </source>
</evidence>
<dbReference type="EMBL" id="KC246838">
    <property type="protein sequence ID" value="AHF25474.1"/>
    <property type="molecule type" value="Genomic_DNA"/>
</dbReference>
<dbReference type="PANTHER" id="PTHR34702:SF1">
    <property type="entry name" value="NA(+)_H(+) ANTIPORTER SUBUNIT F"/>
    <property type="match status" value="1"/>
</dbReference>
<evidence type="ECO:0000256" key="7">
    <source>
        <dbReference type="ARBA" id="ARBA00023136"/>
    </source>
</evidence>
<dbReference type="AlphaFoldDB" id="W0FPR1"/>
<keyword evidence="3" id="KW-0813">Transport</keyword>
<dbReference type="InterPro" id="IPR007208">
    <property type="entry name" value="MrpF/PhaF-like"/>
</dbReference>
<dbReference type="Pfam" id="PF04066">
    <property type="entry name" value="MrpF_PhaF"/>
    <property type="match status" value="1"/>
</dbReference>
<evidence type="ECO:0000256" key="8">
    <source>
        <dbReference type="SAM" id="Phobius"/>
    </source>
</evidence>
<feature type="transmembrane region" description="Helical" evidence="8">
    <location>
        <begin position="39"/>
        <end position="59"/>
    </location>
</feature>
<protein>
    <submittedName>
        <fullName evidence="9">Na+/H+ antiporter, MnhF component</fullName>
    </submittedName>
</protein>
<reference evidence="9" key="1">
    <citation type="journal article" date="2013" name="PLoS ONE">
        <title>Metagenomic insights into the carbohydrate-active enzymes carried by the microorganisms adhering to solid digesta in the rumen of cows.</title>
        <authorList>
            <person name="Wang L."/>
            <person name="Hatem A."/>
            <person name="Catalyurek U.V."/>
            <person name="Morrison M."/>
            <person name="Yu Z."/>
        </authorList>
    </citation>
    <scope>NUCLEOTIDE SEQUENCE</scope>
</reference>